<dbReference type="Proteomes" id="UP000789405">
    <property type="component" value="Unassembled WGS sequence"/>
</dbReference>
<dbReference type="SMART" id="SM00066">
    <property type="entry name" value="GAL4"/>
    <property type="match status" value="1"/>
</dbReference>
<dbReference type="CDD" id="cd00067">
    <property type="entry name" value="GAL4"/>
    <property type="match status" value="1"/>
</dbReference>
<dbReference type="Gene3D" id="4.10.240.10">
    <property type="entry name" value="Zn(2)-C6 fungal-type DNA-binding domain"/>
    <property type="match status" value="1"/>
</dbReference>
<dbReference type="GO" id="GO:0003677">
    <property type="term" value="F:DNA binding"/>
    <property type="evidence" value="ECO:0007669"/>
    <property type="project" value="UniProtKB-KW"/>
</dbReference>
<evidence type="ECO:0000256" key="6">
    <source>
        <dbReference type="ARBA" id="ARBA00023163"/>
    </source>
</evidence>
<sequence>MPLNVTRACDSCRIRKAKCDNDVSTSSFTKCTQCAKRNQECTYYMKEGNKRGPKSKNSKNDKRKRSKNNSKNNKRKRTERNPIDGKPMKDVDLTKEICHEGAVIPVDPPCLPAEYIGYFNTFSFTREQLEILCTFNPQPCQFVNTSGHICQESCFIRYSNLY</sequence>
<keyword evidence="3" id="KW-0862">Zinc</keyword>
<evidence type="ECO:0000256" key="5">
    <source>
        <dbReference type="ARBA" id="ARBA00023125"/>
    </source>
</evidence>
<dbReference type="PANTHER" id="PTHR31668">
    <property type="entry name" value="GLUCOSE TRANSPORT TRANSCRIPTION REGULATOR RGT1-RELATED-RELATED"/>
    <property type="match status" value="1"/>
</dbReference>
<feature type="domain" description="Zn(2)-C6 fungal-type" evidence="9">
    <location>
        <begin position="8"/>
        <end position="43"/>
    </location>
</feature>
<dbReference type="AlphaFoldDB" id="A0A9N9D6R3"/>
<comment type="subcellular location">
    <subcellularLocation>
        <location evidence="1">Nucleus</location>
    </subcellularLocation>
</comment>
<protein>
    <submittedName>
        <fullName evidence="10">5843_t:CDS:1</fullName>
    </submittedName>
</protein>
<dbReference type="PROSITE" id="PS50048">
    <property type="entry name" value="ZN2_CY6_FUNGAL_2"/>
    <property type="match status" value="1"/>
</dbReference>
<feature type="compositionally biased region" description="Basic and acidic residues" evidence="8">
    <location>
        <begin position="79"/>
        <end position="88"/>
    </location>
</feature>
<dbReference type="SUPFAM" id="SSF57701">
    <property type="entry name" value="Zn2/Cys6 DNA-binding domain"/>
    <property type="match status" value="1"/>
</dbReference>
<evidence type="ECO:0000259" key="9">
    <source>
        <dbReference type="PROSITE" id="PS50048"/>
    </source>
</evidence>
<evidence type="ECO:0000256" key="7">
    <source>
        <dbReference type="ARBA" id="ARBA00023242"/>
    </source>
</evidence>
<keyword evidence="11" id="KW-1185">Reference proteome</keyword>
<evidence type="ECO:0000256" key="3">
    <source>
        <dbReference type="ARBA" id="ARBA00022833"/>
    </source>
</evidence>
<feature type="compositionally biased region" description="Basic residues" evidence="8">
    <location>
        <begin position="51"/>
        <end position="78"/>
    </location>
</feature>
<gene>
    <name evidence="10" type="ORF">DERYTH_LOCUS9001</name>
</gene>
<proteinExistence type="predicted"/>
<feature type="region of interest" description="Disordered" evidence="8">
    <location>
        <begin position="45"/>
        <end position="88"/>
    </location>
</feature>
<keyword evidence="2" id="KW-0479">Metal-binding</keyword>
<dbReference type="OrthoDB" id="5600212at2759"/>
<evidence type="ECO:0000256" key="2">
    <source>
        <dbReference type="ARBA" id="ARBA00022723"/>
    </source>
</evidence>
<comment type="caution">
    <text evidence="10">The sequence shown here is derived from an EMBL/GenBank/DDBJ whole genome shotgun (WGS) entry which is preliminary data.</text>
</comment>
<keyword evidence="4" id="KW-0805">Transcription regulation</keyword>
<dbReference type="InterPro" id="IPR050797">
    <property type="entry name" value="Carb_Metab_Trans_Reg"/>
</dbReference>
<keyword evidence="6" id="KW-0804">Transcription</keyword>
<dbReference type="PROSITE" id="PS00463">
    <property type="entry name" value="ZN2_CY6_FUNGAL_1"/>
    <property type="match status" value="1"/>
</dbReference>
<keyword evidence="5" id="KW-0238">DNA-binding</keyword>
<evidence type="ECO:0000256" key="1">
    <source>
        <dbReference type="ARBA" id="ARBA00004123"/>
    </source>
</evidence>
<dbReference type="GO" id="GO:0005634">
    <property type="term" value="C:nucleus"/>
    <property type="evidence" value="ECO:0007669"/>
    <property type="project" value="UniProtKB-SubCell"/>
</dbReference>
<evidence type="ECO:0000256" key="8">
    <source>
        <dbReference type="SAM" id="MobiDB-lite"/>
    </source>
</evidence>
<organism evidence="10 11">
    <name type="scientific">Dentiscutata erythropus</name>
    <dbReference type="NCBI Taxonomy" id="1348616"/>
    <lineage>
        <taxon>Eukaryota</taxon>
        <taxon>Fungi</taxon>
        <taxon>Fungi incertae sedis</taxon>
        <taxon>Mucoromycota</taxon>
        <taxon>Glomeromycotina</taxon>
        <taxon>Glomeromycetes</taxon>
        <taxon>Diversisporales</taxon>
        <taxon>Gigasporaceae</taxon>
        <taxon>Dentiscutata</taxon>
    </lineage>
</organism>
<name>A0A9N9D6R3_9GLOM</name>
<dbReference type="InterPro" id="IPR001138">
    <property type="entry name" value="Zn2Cys6_DnaBD"/>
</dbReference>
<dbReference type="PANTHER" id="PTHR31668:SF18">
    <property type="entry name" value="MALTOSE FERMENTATION REGULATORY PROTEIN MAL13-RELATED"/>
    <property type="match status" value="1"/>
</dbReference>
<dbReference type="EMBL" id="CAJVPY010004789">
    <property type="protein sequence ID" value="CAG8628084.1"/>
    <property type="molecule type" value="Genomic_DNA"/>
</dbReference>
<keyword evidence="7" id="KW-0539">Nucleus</keyword>
<evidence type="ECO:0000256" key="4">
    <source>
        <dbReference type="ARBA" id="ARBA00023015"/>
    </source>
</evidence>
<evidence type="ECO:0000313" key="10">
    <source>
        <dbReference type="EMBL" id="CAG8628084.1"/>
    </source>
</evidence>
<dbReference type="Pfam" id="PF00172">
    <property type="entry name" value="Zn_clus"/>
    <property type="match status" value="1"/>
</dbReference>
<accession>A0A9N9D6R3</accession>
<dbReference type="InterPro" id="IPR036864">
    <property type="entry name" value="Zn2-C6_fun-type_DNA-bd_sf"/>
</dbReference>
<dbReference type="GO" id="GO:0008270">
    <property type="term" value="F:zinc ion binding"/>
    <property type="evidence" value="ECO:0007669"/>
    <property type="project" value="InterPro"/>
</dbReference>
<dbReference type="GO" id="GO:0000981">
    <property type="term" value="F:DNA-binding transcription factor activity, RNA polymerase II-specific"/>
    <property type="evidence" value="ECO:0007669"/>
    <property type="project" value="InterPro"/>
</dbReference>
<reference evidence="10" key="1">
    <citation type="submission" date="2021-06" db="EMBL/GenBank/DDBJ databases">
        <authorList>
            <person name="Kallberg Y."/>
            <person name="Tangrot J."/>
            <person name="Rosling A."/>
        </authorList>
    </citation>
    <scope>NUCLEOTIDE SEQUENCE</scope>
    <source>
        <strain evidence="10">MA453B</strain>
    </source>
</reference>
<evidence type="ECO:0000313" key="11">
    <source>
        <dbReference type="Proteomes" id="UP000789405"/>
    </source>
</evidence>